<dbReference type="InterPro" id="IPR044880">
    <property type="entry name" value="NCX_ion-bd_dom_sf"/>
</dbReference>
<evidence type="ECO:0000259" key="6">
    <source>
        <dbReference type="Pfam" id="PF01699"/>
    </source>
</evidence>
<comment type="subcellular location">
    <subcellularLocation>
        <location evidence="1">Membrane</location>
        <topology evidence="1">Multi-pass membrane protein</topology>
    </subcellularLocation>
</comment>
<dbReference type="Pfam" id="PF01699">
    <property type="entry name" value="Na_Ca_ex"/>
    <property type="match status" value="2"/>
</dbReference>
<dbReference type="NCBIfam" id="TIGR00367">
    <property type="entry name" value="calcium/sodium antiporter"/>
    <property type="match status" value="1"/>
</dbReference>
<name>A0ABQ6E048_9GAMM</name>
<reference evidence="8" key="1">
    <citation type="journal article" date="2019" name="Int. J. Syst. Evol. Microbiol.">
        <title>The Global Catalogue of Microorganisms (GCM) 10K type strain sequencing project: providing services to taxonomists for standard genome sequencing and annotation.</title>
        <authorList>
            <consortium name="The Broad Institute Genomics Platform"/>
            <consortium name="The Broad Institute Genome Sequencing Center for Infectious Disease"/>
            <person name="Wu L."/>
            <person name="Ma J."/>
        </authorList>
    </citation>
    <scope>NUCLEOTIDE SEQUENCE [LARGE SCALE GENOMIC DNA]</scope>
    <source>
        <strain evidence="8">NBRC 103166</strain>
    </source>
</reference>
<feature type="transmembrane region" description="Helical" evidence="5">
    <location>
        <begin position="304"/>
        <end position="321"/>
    </location>
</feature>
<accession>A0ABQ6E048</accession>
<feature type="domain" description="Sodium/calcium exchanger membrane region" evidence="6">
    <location>
        <begin position="8"/>
        <end position="147"/>
    </location>
</feature>
<dbReference type="Proteomes" id="UP001157353">
    <property type="component" value="Unassembled WGS sequence"/>
</dbReference>
<evidence type="ECO:0000256" key="4">
    <source>
        <dbReference type="ARBA" id="ARBA00023136"/>
    </source>
</evidence>
<feature type="domain" description="Sodium/calcium exchanger membrane region" evidence="6">
    <location>
        <begin position="178"/>
        <end position="321"/>
    </location>
</feature>
<dbReference type="InterPro" id="IPR004837">
    <property type="entry name" value="NaCa_Exmemb"/>
</dbReference>
<feature type="transmembrane region" description="Helical" evidence="5">
    <location>
        <begin position="176"/>
        <end position="198"/>
    </location>
</feature>
<evidence type="ECO:0000313" key="8">
    <source>
        <dbReference type="Proteomes" id="UP001157353"/>
    </source>
</evidence>
<evidence type="ECO:0000256" key="1">
    <source>
        <dbReference type="ARBA" id="ARBA00004141"/>
    </source>
</evidence>
<protein>
    <submittedName>
        <fullName evidence="7">Sodium:calcium antiporter</fullName>
    </submittedName>
</protein>
<evidence type="ECO:0000256" key="3">
    <source>
        <dbReference type="ARBA" id="ARBA00022989"/>
    </source>
</evidence>
<feature type="transmembrane region" description="Helical" evidence="5">
    <location>
        <begin position="210"/>
        <end position="232"/>
    </location>
</feature>
<keyword evidence="2 5" id="KW-0812">Transmembrane</keyword>
<dbReference type="EMBL" id="BSPQ01000005">
    <property type="protein sequence ID" value="GLS90609.1"/>
    <property type="molecule type" value="Genomic_DNA"/>
</dbReference>
<feature type="transmembrane region" description="Helical" evidence="5">
    <location>
        <begin position="107"/>
        <end position="123"/>
    </location>
</feature>
<feature type="transmembrane region" description="Helical" evidence="5">
    <location>
        <begin position="274"/>
        <end position="292"/>
    </location>
</feature>
<evidence type="ECO:0000256" key="5">
    <source>
        <dbReference type="SAM" id="Phobius"/>
    </source>
</evidence>
<evidence type="ECO:0000256" key="2">
    <source>
        <dbReference type="ARBA" id="ARBA00022692"/>
    </source>
</evidence>
<feature type="transmembrane region" description="Helical" evidence="5">
    <location>
        <begin position="6"/>
        <end position="26"/>
    </location>
</feature>
<dbReference type="PANTHER" id="PTHR10846">
    <property type="entry name" value="SODIUM/POTASSIUM/CALCIUM EXCHANGER"/>
    <property type="match status" value="1"/>
</dbReference>
<feature type="transmembrane region" description="Helical" evidence="5">
    <location>
        <begin position="38"/>
        <end position="65"/>
    </location>
</feature>
<dbReference type="PANTHER" id="PTHR10846:SF8">
    <property type="entry name" value="INNER MEMBRANE PROTEIN YRBG"/>
    <property type="match status" value="1"/>
</dbReference>
<feature type="transmembrane region" description="Helical" evidence="5">
    <location>
        <begin position="77"/>
        <end position="95"/>
    </location>
</feature>
<dbReference type="Gene3D" id="1.20.1420.30">
    <property type="entry name" value="NCX, central ion-binding region"/>
    <property type="match status" value="1"/>
</dbReference>
<keyword evidence="4 5" id="KW-0472">Membrane</keyword>
<gene>
    <name evidence="7" type="ORF">GCM10007916_16760</name>
</gene>
<proteinExistence type="predicted"/>
<keyword evidence="8" id="KW-1185">Reference proteome</keyword>
<organism evidence="7 8">
    <name type="scientific">Psychromonas marina</name>
    <dbReference type="NCBI Taxonomy" id="88364"/>
    <lineage>
        <taxon>Bacteria</taxon>
        <taxon>Pseudomonadati</taxon>
        <taxon>Pseudomonadota</taxon>
        <taxon>Gammaproteobacteria</taxon>
        <taxon>Alteromonadales</taxon>
        <taxon>Psychromonadaceae</taxon>
        <taxon>Psychromonas</taxon>
    </lineage>
</organism>
<feature type="transmembrane region" description="Helical" evidence="5">
    <location>
        <begin position="239"/>
        <end position="262"/>
    </location>
</feature>
<evidence type="ECO:0000313" key="7">
    <source>
        <dbReference type="EMBL" id="GLS90609.1"/>
    </source>
</evidence>
<dbReference type="InterPro" id="IPR004481">
    <property type="entry name" value="K/Na/Ca-exchanger"/>
</dbReference>
<feature type="transmembrane region" description="Helical" evidence="5">
    <location>
        <begin position="129"/>
        <end position="148"/>
    </location>
</feature>
<sequence>MITLLYPALAILIGFALLIWSADKFVLGASNTARSFSISPLIVGVVIVGLGTSAPEMLVSAMAAADGNTGLSIGNAIGSNITNIGLMLGITAVFYPLQIHSKLLKREMPVLLAIILFSYFILWDQHLDFIDGLILILMMFAMLAFTVWEARKNGDDELPQEILDEMPEEVSKGVALKWLVVGVVVLIASSRILVWGAVEVAEYFQVSDLIIGLTIVAIGTSLPELAATVAAARKKEFDLAVGNIIGSNIFNILGVMALPGLIHPDTFEVAVLVRDYPVMIGLTVALMLFSIAWRKGQTGRLGRFEGALLLSGYIGYMIWLFNDMTKTIV</sequence>
<keyword evidence="3 5" id="KW-1133">Transmembrane helix</keyword>
<comment type="caution">
    <text evidence="7">The sequence shown here is derived from an EMBL/GenBank/DDBJ whole genome shotgun (WGS) entry which is preliminary data.</text>
</comment>
<dbReference type="RefSeq" id="WP_284203732.1">
    <property type="nucleotide sequence ID" value="NZ_BSPQ01000005.1"/>
</dbReference>